<keyword evidence="3" id="KW-1185">Reference proteome</keyword>
<proteinExistence type="predicted"/>
<name>A0A7G9GN78_9FIRM</name>
<evidence type="ECO:0000313" key="2">
    <source>
        <dbReference type="EMBL" id="QNM12260.1"/>
    </source>
</evidence>
<dbReference type="AlphaFoldDB" id="A0A7G9GN78"/>
<organism evidence="2 3">
    <name type="scientific">[Eubacterium] hominis</name>
    <dbReference type="NCBI Taxonomy" id="2764325"/>
    <lineage>
        <taxon>Bacteria</taxon>
        <taxon>Bacillati</taxon>
        <taxon>Bacillota</taxon>
        <taxon>Erysipelotrichia</taxon>
        <taxon>Erysipelotrichales</taxon>
        <taxon>Erysipelotrichaceae</taxon>
        <taxon>Amedibacillus</taxon>
    </lineage>
</organism>
<sequence>MKKLITTELKKYILLKRVFIVFFFVIFIFVFQILTASATTHSPYTLSIGNRGDFHNIQEEIKRIKRTSFSQTEINQKFQDDLDKEYRLFVDKNILDKESLMKNAKEFNKGYDELYKERYDIEESGLIFSEKIKYSDQMNLFSEKYAAIYNKEHMLEWCIEATKHMDENYLTQKQIEDLTSIIQKQISKPYIQGYHLGFDYLIGNLQFLPFTLGLLLIICFYGMFGMEKARKTDTLILTSKYGKNEYIKSKLLTIWIVASIAWLIFQMVNIIGCWFMFGLDGAFVSVYKDFFVSPYGLNYIQYYGIISIVSYFGTLLFSLLVCISSQLLKSIPTLCLGIIFVITTGWLISSYGNVGFSLYDKWMLLLPTQMMSANTFLSEYIAIQISNWNMRLPLLYAIVLIIGLPLTSCILYKITKNRQIKR</sequence>
<evidence type="ECO:0000256" key="1">
    <source>
        <dbReference type="SAM" id="Phobius"/>
    </source>
</evidence>
<dbReference type="Proteomes" id="UP000515856">
    <property type="component" value="Chromosome"/>
</dbReference>
<protein>
    <submittedName>
        <fullName evidence="2">Uncharacterized protein</fullName>
    </submittedName>
</protein>
<feature type="transmembrane region" description="Helical" evidence="1">
    <location>
        <begin position="394"/>
        <end position="414"/>
    </location>
</feature>
<reference evidence="2 3" key="1">
    <citation type="submission" date="2020-08" db="EMBL/GenBank/DDBJ databases">
        <authorList>
            <person name="Liu C."/>
            <person name="Sun Q."/>
        </authorList>
    </citation>
    <scope>NUCLEOTIDE SEQUENCE [LARGE SCALE GENOMIC DNA]</scope>
    <source>
        <strain evidence="2 3">NSJ-61</strain>
    </source>
</reference>
<gene>
    <name evidence="2" type="ORF">H9Q80_18795</name>
</gene>
<feature type="transmembrane region" description="Helical" evidence="1">
    <location>
        <begin position="334"/>
        <end position="354"/>
    </location>
</feature>
<feature type="transmembrane region" description="Helical" evidence="1">
    <location>
        <begin position="12"/>
        <end position="34"/>
    </location>
</feature>
<evidence type="ECO:0000313" key="3">
    <source>
        <dbReference type="Proteomes" id="UP000515856"/>
    </source>
</evidence>
<dbReference type="KEGG" id="ehn:H9Q80_18795"/>
<keyword evidence="1" id="KW-1133">Transmembrane helix</keyword>
<dbReference type="EMBL" id="CP060636">
    <property type="protein sequence ID" value="QNM12260.1"/>
    <property type="molecule type" value="Genomic_DNA"/>
</dbReference>
<keyword evidence="1" id="KW-0812">Transmembrane</keyword>
<feature type="transmembrane region" description="Helical" evidence="1">
    <location>
        <begin position="207"/>
        <end position="224"/>
    </location>
</feature>
<accession>A0A7G9GN78</accession>
<keyword evidence="1" id="KW-0472">Membrane</keyword>
<feature type="transmembrane region" description="Helical" evidence="1">
    <location>
        <begin position="252"/>
        <end position="279"/>
    </location>
</feature>
<dbReference type="RefSeq" id="WP_117453783.1">
    <property type="nucleotide sequence ID" value="NZ_CP060636.1"/>
</dbReference>
<feature type="transmembrane region" description="Helical" evidence="1">
    <location>
        <begin position="299"/>
        <end position="322"/>
    </location>
</feature>